<name>V6LH09_9EUKA</name>
<dbReference type="GO" id="GO:0003723">
    <property type="term" value="F:RNA binding"/>
    <property type="evidence" value="ECO:0007669"/>
    <property type="project" value="InterPro"/>
</dbReference>
<organism evidence="3">
    <name type="scientific">Spironucleus salmonicida</name>
    <dbReference type="NCBI Taxonomy" id="348837"/>
    <lineage>
        <taxon>Eukaryota</taxon>
        <taxon>Metamonada</taxon>
        <taxon>Diplomonadida</taxon>
        <taxon>Hexamitidae</taxon>
        <taxon>Hexamitinae</taxon>
        <taxon>Spironucleus</taxon>
    </lineage>
</organism>
<keyword evidence="5" id="KW-1185">Reference proteome</keyword>
<feature type="domain" description="RRM" evidence="2">
    <location>
        <begin position="181"/>
        <end position="219"/>
    </location>
</feature>
<dbReference type="InterPro" id="IPR000504">
    <property type="entry name" value="RRM_dom"/>
</dbReference>
<dbReference type="EMBL" id="KI546147">
    <property type="protein sequence ID" value="EST42996.1"/>
    <property type="molecule type" value="Genomic_DNA"/>
</dbReference>
<dbReference type="InterPro" id="IPR012677">
    <property type="entry name" value="Nucleotide-bd_a/b_plait_sf"/>
</dbReference>
<dbReference type="SUPFAM" id="SSF54928">
    <property type="entry name" value="RNA-binding domain, RBD"/>
    <property type="match status" value="1"/>
</dbReference>
<dbReference type="EMBL" id="AUWU02000001">
    <property type="protein sequence ID" value="KAH0576966.1"/>
    <property type="molecule type" value="Genomic_DNA"/>
</dbReference>
<evidence type="ECO:0000313" key="5">
    <source>
        <dbReference type="Proteomes" id="UP000018208"/>
    </source>
</evidence>
<proteinExistence type="predicted"/>
<dbReference type="Proteomes" id="UP000018208">
    <property type="component" value="Unassembled WGS sequence"/>
</dbReference>
<feature type="region of interest" description="Disordered" evidence="1">
    <location>
        <begin position="1"/>
        <end position="31"/>
    </location>
</feature>
<reference evidence="3 4" key="1">
    <citation type="journal article" date="2014" name="PLoS Genet.">
        <title>The Genome of Spironucleus salmonicida Highlights a Fish Pathogen Adapted to Fluctuating Environments.</title>
        <authorList>
            <person name="Xu F."/>
            <person name="Jerlstrom-Hultqvist J."/>
            <person name="Einarsson E."/>
            <person name="Astvaldsson A."/>
            <person name="Svard S.G."/>
            <person name="Andersson J.O."/>
        </authorList>
    </citation>
    <scope>NUCLEOTIDE SEQUENCE</scope>
    <source>
        <strain evidence="4">ATCC 50377</strain>
    </source>
</reference>
<reference evidence="4" key="2">
    <citation type="submission" date="2020-12" db="EMBL/GenBank/DDBJ databases">
        <title>New Spironucleus salmonicida genome in near-complete chromosomes.</title>
        <authorList>
            <person name="Xu F."/>
            <person name="Kurt Z."/>
            <person name="Jimenez-Gonzalez A."/>
            <person name="Astvaldsson A."/>
            <person name="Andersson J.O."/>
            <person name="Svard S.G."/>
        </authorList>
    </citation>
    <scope>NUCLEOTIDE SEQUENCE</scope>
    <source>
        <strain evidence="4">ATCC 50377</strain>
    </source>
</reference>
<sequence length="232" mass="27055">MKYESHRDKKETPKEPRQNFSLSQTLGERLQDQPIVVQNEQQDCKESDNIQNEENTQKIIHNKPIPKDSKTAIVSFRYQGSPPDVTETVIYKVLQQYIKKNKLVQQPRIFKHKFYVDFEQVPDLVLLKEKFQDFFPKTQVFSHYDVPNKQDLNTVYLGRILGIDINLLKDACRELLDDQPVSVRIPQKDGKPKQFGYLEFTNREAARFAVTKFDGLNIGLTDGIRAVLLIED</sequence>
<accession>V6LH09</accession>
<dbReference type="VEuPathDB" id="GiardiaDB:SS50377_20314"/>
<feature type="compositionally biased region" description="Basic and acidic residues" evidence="1">
    <location>
        <begin position="1"/>
        <end position="17"/>
    </location>
</feature>
<protein>
    <submittedName>
        <fullName evidence="4">RNA recognition motif-containing protein</fullName>
    </submittedName>
</protein>
<evidence type="ECO:0000256" key="1">
    <source>
        <dbReference type="SAM" id="MobiDB-lite"/>
    </source>
</evidence>
<dbReference type="OrthoDB" id="439808at2759"/>
<dbReference type="Pfam" id="PF00076">
    <property type="entry name" value="RRM_1"/>
    <property type="match status" value="1"/>
</dbReference>
<evidence type="ECO:0000313" key="4">
    <source>
        <dbReference type="EMBL" id="KAH0576966.1"/>
    </source>
</evidence>
<evidence type="ECO:0000259" key="2">
    <source>
        <dbReference type="Pfam" id="PF00076"/>
    </source>
</evidence>
<dbReference type="AlphaFoldDB" id="V6LH09"/>
<gene>
    <name evidence="3" type="ORF">SS50377_17297</name>
    <name evidence="4" type="ORF">SS50377_20314</name>
</gene>
<dbReference type="Gene3D" id="3.30.70.330">
    <property type="match status" value="1"/>
</dbReference>
<evidence type="ECO:0000313" key="3">
    <source>
        <dbReference type="EMBL" id="EST42996.1"/>
    </source>
</evidence>
<dbReference type="CDD" id="cd00590">
    <property type="entry name" value="RRM_SF"/>
    <property type="match status" value="1"/>
</dbReference>
<dbReference type="InterPro" id="IPR035979">
    <property type="entry name" value="RBD_domain_sf"/>
</dbReference>